<feature type="active site" description="Nucleophile" evidence="1">
    <location>
        <position position="13"/>
    </location>
</feature>
<comment type="caution">
    <text evidence="4">The sequence shown here is derived from an EMBL/GenBank/DDBJ whole genome shotgun (WGS) entry which is preliminary data.</text>
</comment>
<reference evidence="4 5" key="1">
    <citation type="submission" date="2018-08" db="EMBL/GenBank/DDBJ databases">
        <title>A genome reference for cultivated species of the human gut microbiota.</title>
        <authorList>
            <person name="Zou Y."/>
            <person name="Xue W."/>
            <person name="Luo G."/>
        </authorList>
    </citation>
    <scope>NUCLEOTIDE SEQUENCE [LARGE SCALE GENOMIC DNA]</scope>
    <source>
        <strain evidence="4 5">OF02-7</strain>
    </source>
</reference>
<organism evidence="4 5">
    <name type="scientific">Butyricimonas virosa</name>
    <dbReference type="NCBI Taxonomy" id="544645"/>
    <lineage>
        <taxon>Bacteria</taxon>
        <taxon>Pseudomonadati</taxon>
        <taxon>Bacteroidota</taxon>
        <taxon>Bacteroidia</taxon>
        <taxon>Bacteroidales</taxon>
        <taxon>Odoribacteraceae</taxon>
        <taxon>Butyricimonas</taxon>
    </lineage>
</organism>
<accession>A0A413IIQ3</accession>
<sequence>MEIKVLGSGCAKCKTTYEMIEKIVKENQLDATLSKVEDIVELLNYGIMTTPAIVVDGEVKLKGHVPTESEIKKMLGI</sequence>
<dbReference type="OrthoDB" id="9800630at2"/>
<dbReference type="Gene3D" id="3.40.30.10">
    <property type="entry name" value="Glutaredoxin"/>
    <property type="match status" value="1"/>
</dbReference>
<gene>
    <name evidence="4" type="ORF">DXA50_17790</name>
</gene>
<dbReference type="Pfam" id="PF13192">
    <property type="entry name" value="Thioredoxin_3"/>
    <property type="match status" value="1"/>
</dbReference>
<dbReference type="InterPro" id="IPR036249">
    <property type="entry name" value="Thioredoxin-like_sf"/>
</dbReference>
<protein>
    <submittedName>
        <fullName evidence="4">Thioredoxin family protein</fullName>
    </submittedName>
</protein>
<dbReference type="PIRSF" id="PIRSF037031">
    <property type="entry name" value="Redox_disulphide_2"/>
    <property type="match status" value="1"/>
</dbReference>
<dbReference type="Proteomes" id="UP000286063">
    <property type="component" value="Unassembled WGS sequence"/>
</dbReference>
<evidence type="ECO:0000259" key="3">
    <source>
        <dbReference type="Pfam" id="PF13192"/>
    </source>
</evidence>
<evidence type="ECO:0000313" key="4">
    <source>
        <dbReference type="EMBL" id="RGY12476.1"/>
    </source>
</evidence>
<dbReference type="PANTHER" id="PTHR36450:SF1">
    <property type="entry name" value="THIOREDOXIN"/>
    <property type="match status" value="1"/>
</dbReference>
<evidence type="ECO:0000256" key="1">
    <source>
        <dbReference type="PIRSR" id="PIRSR037031-50"/>
    </source>
</evidence>
<evidence type="ECO:0000256" key="2">
    <source>
        <dbReference type="PIRSR" id="PIRSR037031-51"/>
    </source>
</evidence>
<keyword evidence="2" id="KW-0676">Redox-active center</keyword>
<feature type="active site" description="Nucleophile" evidence="1">
    <location>
        <position position="10"/>
    </location>
</feature>
<dbReference type="EMBL" id="QSCR01000043">
    <property type="protein sequence ID" value="RGY12476.1"/>
    <property type="molecule type" value="Genomic_DNA"/>
</dbReference>
<dbReference type="PANTHER" id="PTHR36450">
    <property type="entry name" value="THIOREDOXIN"/>
    <property type="match status" value="1"/>
</dbReference>
<keyword evidence="2" id="KW-1015">Disulfide bond</keyword>
<dbReference type="RefSeq" id="WP_117775627.1">
    <property type="nucleotide sequence ID" value="NZ_CAMFYF010000107.1"/>
</dbReference>
<dbReference type="InterPro" id="IPR005243">
    <property type="entry name" value="THIRX-like_proc"/>
</dbReference>
<dbReference type="SUPFAM" id="SSF52833">
    <property type="entry name" value="Thioredoxin-like"/>
    <property type="match status" value="1"/>
</dbReference>
<dbReference type="NCBIfam" id="TIGR00412">
    <property type="entry name" value="redox_disulf_2"/>
    <property type="match status" value="1"/>
</dbReference>
<dbReference type="AlphaFoldDB" id="A0A413IIQ3"/>
<evidence type="ECO:0000313" key="5">
    <source>
        <dbReference type="Proteomes" id="UP000286063"/>
    </source>
</evidence>
<dbReference type="InterPro" id="IPR012336">
    <property type="entry name" value="Thioredoxin-like_fold"/>
</dbReference>
<proteinExistence type="predicted"/>
<name>A0A413IIQ3_9BACT</name>
<feature type="disulfide bond" description="Redox-active" evidence="2">
    <location>
        <begin position="10"/>
        <end position="13"/>
    </location>
</feature>
<feature type="domain" description="Thioredoxin-like fold" evidence="3">
    <location>
        <begin position="1"/>
        <end position="75"/>
    </location>
</feature>